<keyword evidence="1" id="KW-0479">Metal-binding</keyword>
<feature type="transmembrane region" description="Helical" evidence="1">
    <location>
        <begin position="327"/>
        <end position="348"/>
    </location>
</feature>
<organism evidence="2 3">
    <name type="scientific">Actinomycetospora flava</name>
    <dbReference type="NCBI Taxonomy" id="3129232"/>
    <lineage>
        <taxon>Bacteria</taxon>
        <taxon>Bacillati</taxon>
        <taxon>Actinomycetota</taxon>
        <taxon>Actinomycetes</taxon>
        <taxon>Pseudonocardiales</taxon>
        <taxon>Pseudonocardiaceae</taxon>
        <taxon>Actinomycetospora</taxon>
    </lineage>
</organism>
<dbReference type="NCBIfam" id="TIGR03753">
    <property type="entry name" value="blh_monoox"/>
    <property type="match status" value="1"/>
</dbReference>
<feature type="transmembrane region" description="Helical" evidence="1">
    <location>
        <begin position="108"/>
        <end position="127"/>
    </location>
</feature>
<sequence>MIVSIPGGRTRSRAAVTRVAAARGPAAAQAGDQPRAAMRFALRAATTASVTVVLAALLVGVLAPQLWAAAPWLVFGVGLVLGVPHGALDHLVPWWTSARTRPRRAMAAMMAGYLTLAVLAFTVARAWPAPALAGFLLVSLLHFGAGEAAIDSLRRRRPDRPHPALRAATVLAFGATTVVIPMAARPDVANPVLQAFAPSTGALLAAGWQPACLVAVTVLDLVVAVLLAGTGRLGAAGELLLLAALFLLVPPLPAFAVYFGAWHGLRHLARLAATDPANAADLAGGRLLRPVRRLAVHAAAPTLAVTAALAAIWAVPGLADHVARGAVSAGLAVVFALTVPHLLVVAVLDRRQLRVPAPVDSHRTRH</sequence>
<dbReference type="HAMAP" id="MF_02093">
    <property type="entry name" value="Beta_carotene_diox"/>
    <property type="match status" value="1"/>
</dbReference>
<dbReference type="EMBL" id="JBBEGM010000009">
    <property type="protein sequence ID" value="MEJ2863572.1"/>
    <property type="molecule type" value="Genomic_DNA"/>
</dbReference>
<keyword evidence="1" id="KW-1133">Transmembrane helix</keyword>
<feature type="transmembrane region" description="Helical" evidence="1">
    <location>
        <begin position="69"/>
        <end position="88"/>
    </location>
</feature>
<dbReference type="InterPro" id="IPR022270">
    <property type="entry name" value="Blh_diox"/>
</dbReference>
<feature type="transmembrane region" description="Helical" evidence="1">
    <location>
        <begin position="239"/>
        <end position="261"/>
    </location>
</feature>
<keyword evidence="1" id="KW-0408">Iron</keyword>
<dbReference type="EC" id="1.13.11.63" evidence="1"/>
<evidence type="ECO:0000313" key="3">
    <source>
        <dbReference type="Proteomes" id="UP001369736"/>
    </source>
</evidence>
<feature type="binding site" evidence="1">
    <location>
        <position position="267"/>
    </location>
    <ligand>
        <name>Fe cation</name>
        <dbReference type="ChEBI" id="CHEBI:24875"/>
    </ligand>
</feature>
<feature type="transmembrane region" description="Helical" evidence="1">
    <location>
        <begin position="133"/>
        <end position="153"/>
    </location>
</feature>
<dbReference type="Proteomes" id="UP001369736">
    <property type="component" value="Unassembled WGS sequence"/>
</dbReference>
<comment type="catalytic activity">
    <reaction evidence="1">
        <text>all-trans-beta-carotene + O2 = 2 all-trans-retinal</text>
        <dbReference type="Rhea" id="RHEA:32887"/>
        <dbReference type="ChEBI" id="CHEBI:15379"/>
        <dbReference type="ChEBI" id="CHEBI:17579"/>
        <dbReference type="ChEBI" id="CHEBI:17898"/>
        <dbReference type="EC" id="1.13.11.63"/>
    </reaction>
</comment>
<feature type="binding site" evidence="1">
    <location>
        <position position="263"/>
    </location>
    <ligand>
        <name>Fe cation</name>
        <dbReference type="ChEBI" id="CHEBI:24875"/>
    </ligand>
</feature>
<feature type="transmembrane region" description="Helical" evidence="1">
    <location>
        <begin position="204"/>
        <end position="227"/>
    </location>
</feature>
<reference evidence="2 3" key="1">
    <citation type="submission" date="2024-03" db="EMBL/GenBank/DDBJ databases">
        <title>Actinomycetospora sp. OC33-EN07, a novel actinomycete isolated from wild orchid (Aerides multiflora).</title>
        <authorList>
            <person name="Suriyachadkun C."/>
        </authorList>
    </citation>
    <scope>NUCLEOTIDE SEQUENCE [LARGE SCALE GENOMIC DNA]</scope>
    <source>
        <strain evidence="2 3">OC33-EN07</strain>
    </source>
</reference>
<keyword evidence="1" id="KW-0223">Dioxygenase</keyword>
<feature type="binding site" evidence="1">
    <location>
        <position position="142"/>
    </location>
    <ligand>
        <name>Fe cation</name>
        <dbReference type="ChEBI" id="CHEBI:24875"/>
    </ligand>
</feature>
<feature type="transmembrane region" description="Helical" evidence="1">
    <location>
        <begin position="40"/>
        <end position="63"/>
    </location>
</feature>
<comment type="cofactor">
    <cofactor evidence="1">
        <name>Fe(2+)</name>
        <dbReference type="ChEBI" id="CHEBI:29033"/>
    </cofactor>
</comment>
<comment type="subcellular location">
    <subcellularLocation>
        <location evidence="1">Cell membrane</location>
        <topology evidence="1">Multi-pass membrane protein</topology>
    </subcellularLocation>
</comment>
<accession>A0ABU8MAA4</accession>
<comment type="caution">
    <text evidence="2">The sequence shown here is derived from an EMBL/GenBank/DDBJ whole genome shotgun (WGS) entry which is preliminary data.</text>
</comment>
<proteinExistence type="inferred from homology"/>
<keyword evidence="1" id="KW-0472">Membrane</keyword>
<comment type="function">
    <text evidence="1">Catalyzes the cleavage of beta-carotene at its central double bond (15,15') to yield two molecules of all-trans-retinal.</text>
</comment>
<feature type="transmembrane region" description="Helical" evidence="1">
    <location>
        <begin position="294"/>
        <end position="315"/>
    </location>
</feature>
<protein>
    <recommendedName>
        <fullName evidence="1">Probable beta-carotene 15,15'-dioxygenase</fullName>
        <ecNumber evidence="1">1.13.11.63</ecNumber>
    </recommendedName>
</protein>
<keyword evidence="1" id="KW-0560">Oxidoreductase</keyword>
<name>A0ABU8MAA4_9PSEU</name>
<evidence type="ECO:0000313" key="2">
    <source>
        <dbReference type="EMBL" id="MEJ2863572.1"/>
    </source>
</evidence>
<keyword evidence="1" id="KW-0812">Transmembrane</keyword>
<dbReference type="RefSeq" id="WP_337704940.1">
    <property type="nucleotide sequence ID" value="NZ_JBBEGM010000009.1"/>
</dbReference>
<keyword evidence="3" id="KW-1185">Reference proteome</keyword>
<keyword evidence="1" id="KW-1003">Cell membrane</keyword>
<feature type="transmembrane region" description="Helical" evidence="1">
    <location>
        <begin position="165"/>
        <end position="184"/>
    </location>
</feature>
<evidence type="ECO:0000256" key="1">
    <source>
        <dbReference type="HAMAP-Rule" id="MF_02093"/>
    </source>
</evidence>
<comment type="similarity">
    <text evidence="1">Belongs to the Brp/Blh beta-carotene diooxygenase family.</text>
</comment>
<dbReference type="Pfam" id="PF15461">
    <property type="entry name" value="BCD"/>
    <property type="match status" value="1"/>
</dbReference>
<gene>
    <name evidence="2" type="ORF">WCD58_20595</name>
</gene>
<feature type="binding site" evidence="1">
    <location>
        <position position="85"/>
    </location>
    <ligand>
        <name>Fe cation</name>
        <dbReference type="ChEBI" id="CHEBI:24875"/>
    </ligand>
</feature>